<dbReference type="Proteomes" id="UP000078551">
    <property type="component" value="Chromosome"/>
</dbReference>
<name>A0ABN4QMS3_9HYPH</name>
<keyword evidence="3" id="KW-1185">Reference proteome</keyword>
<feature type="region of interest" description="Disordered" evidence="1">
    <location>
        <begin position="16"/>
        <end position="40"/>
    </location>
</feature>
<evidence type="ECO:0000313" key="3">
    <source>
        <dbReference type="Proteomes" id="UP000078551"/>
    </source>
</evidence>
<reference evidence="2 3" key="1">
    <citation type="submission" date="2015-11" db="EMBL/GenBank/DDBJ databases">
        <title>The limits of bacterial species coexistence and the symbiotic plasmid transference in sympatric Rhizobium populations.</title>
        <authorList>
            <person name="Perez-Carrascal O.M."/>
            <person name="VanInsberghe D."/>
            <person name="Juarez S."/>
            <person name="Polz M.F."/>
            <person name="Vinuesa P."/>
            <person name="Gonzalez V."/>
        </authorList>
    </citation>
    <scope>NUCLEOTIDE SEQUENCE [LARGE SCALE GENOMIC DNA]</scope>
    <source>
        <strain evidence="2 3">N771</strain>
    </source>
</reference>
<evidence type="ECO:0000256" key="1">
    <source>
        <dbReference type="SAM" id="MobiDB-lite"/>
    </source>
</evidence>
<accession>A0ABN4QMS3</accession>
<evidence type="ECO:0000313" key="2">
    <source>
        <dbReference type="EMBL" id="ANL86888.1"/>
    </source>
</evidence>
<gene>
    <name evidence="2" type="ORF">AMC81_CH04177</name>
</gene>
<organism evidence="2 3">
    <name type="scientific">Rhizobium phaseoli</name>
    <dbReference type="NCBI Taxonomy" id="396"/>
    <lineage>
        <taxon>Bacteria</taxon>
        <taxon>Pseudomonadati</taxon>
        <taxon>Pseudomonadota</taxon>
        <taxon>Alphaproteobacteria</taxon>
        <taxon>Hyphomicrobiales</taxon>
        <taxon>Rhizobiaceae</taxon>
        <taxon>Rhizobium/Agrobacterium group</taxon>
        <taxon>Rhizobium</taxon>
    </lineage>
</organism>
<dbReference type="EMBL" id="CP013568">
    <property type="protein sequence ID" value="ANL86888.1"/>
    <property type="molecule type" value="Genomic_DNA"/>
</dbReference>
<sequence>MMSSENRSHFSAICSKGGNCQSPGTCRGLPSADYPTRPKTMATTNRNAAVKIVPWSTA</sequence>
<protein>
    <submittedName>
        <fullName evidence="2">Uncharacterized protein</fullName>
    </submittedName>
</protein>
<proteinExistence type="predicted"/>